<feature type="domain" description="VWFA" evidence="1">
    <location>
        <begin position="1759"/>
        <end position="1933"/>
    </location>
</feature>
<dbReference type="SUPFAM" id="SSF53300">
    <property type="entry name" value="vWA-like"/>
    <property type="match status" value="1"/>
</dbReference>
<name>T0Q664_SAPDV</name>
<dbReference type="Pfam" id="PF02263">
    <property type="entry name" value="GBP"/>
    <property type="match status" value="1"/>
</dbReference>
<evidence type="ECO:0000313" key="3">
    <source>
        <dbReference type="Proteomes" id="UP000030762"/>
    </source>
</evidence>
<dbReference type="EMBL" id="JH767189">
    <property type="protein sequence ID" value="EQC28935.1"/>
    <property type="molecule type" value="Genomic_DNA"/>
</dbReference>
<dbReference type="Proteomes" id="UP000030762">
    <property type="component" value="Unassembled WGS sequence"/>
</dbReference>
<dbReference type="Gene3D" id="3.40.50.410">
    <property type="entry name" value="von Willebrand factor, type A domain"/>
    <property type="match status" value="1"/>
</dbReference>
<dbReference type="PANTHER" id="PTHR22796:SF1">
    <property type="entry name" value="VWFA DOMAIN-CONTAINING PROTEIN"/>
    <property type="match status" value="1"/>
</dbReference>
<dbReference type="PROSITE" id="PS50234">
    <property type="entry name" value="VWFA"/>
    <property type="match status" value="1"/>
</dbReference>
<dbReference type="Pfam" id="PF00092">
    <property type="entry name" value="VWA"/>
    <property type="match status" value="1"/>
</dbReference>
<sequence length="1952" mass="215820">MANKSVATSYEGLTCYHLLETVVRLDDGSDIFQPTLVETELFRLLRALGVIDANATMTQERQLGLFINTCCTQKTSTKGVDVLACFGKQAAVAADLRAQGWWPSNLEEYLQPAHEGVYAILVPETSDRPKLVLFTWLLDASFTPQHLREQATYALRFITTLTPTVRWCLEEADWPALETADVETRKETKRKQHAVRFSINKATVVEENVSCELVSVAATAKDVTLACATGATAVTMRTSEDRDVRKETTFSKVSLPTEFAKWFMTVTSTYRFELKAQLPYDWKYAVLAQMRALPAALSCLTIESLKADLHTEAETKARAQLEDMEACVVAAATTLFYLNEATTEADEVDAQTLLKNRWEALEYSLGDMIALPESLAASVAMVIQHAYEDLCKRDGDLAKKTTKTAYFPWSKTGHLTFPYLKAKYKPAMDVILPRIRGDLESRYDDWCHSFRAFLWSESVADPVTIQCYNALASKKDLQAILRAKQEELVHNAFLEAVAATNEKKVPTALVTTLESTSTGYFGTISTLKYTQERVVGTAMSLELTPIGSAPLASIKLPHDANVIYVVLVTRVVIVVFTSGDKTHVHAYRLNGALSAKALITKEFSRLAQRCDFDVSHRLLALQHSESTVVMYAFSESFKLLEPAHHYDLSRLRPSKPYASMSLFGGANHGILCVGDDGSAQSYFLRTQQHSKYAPRFIATPDTKLVMLHNGAFLVRLVPLDGQGLRLETLEVQSHDPLPNAEMTLPVALNWSTTKARAYGDVVVLLDSTTDTMVTLKVTIVTGKVDWQLNCEQKAEPASASDTHMLSALYHVFEKFPVRPMLAEMDKSTDLLPTTLQVHVQSLTPDRRKIVINLLEAIMKKLAKLEKNPEKNISSLALADTAVFDGDAAWPTMDLGHWLFALIGFVPVPICLARDNELVLLRHGNPVNYDACGEVHDVAQQISLGAVSHILKASTLPVVVVTSMGKQSTGKSYFLNHLTGSSFASAGGRCTNGVWLTLCRSSAGLVVVLDFEGLGSMERSAQEDTLLSILNAAIAHLTVFRIEMRFDKDIDAMFDKFQHGVAMLKGDDRLFRGQLYLNAKDVNEDDEKDVIAEFQRKLQSLLQDNTAENFVTVMYGGAVLVTASAPTNKRGYYEGLADAALSLAEAWDDKAYTNGADCHEVLAIVLAKVARRDWRSMDENVQAVKKARGCQQVRHALRYGQLDEDNNVTSLGPDDDAAMASQRQLMGMTELETAAVPLDATIVLNVDFDGPIAASANLETAKTTLSTHLQQYMTHIGAPRRVAHEARFDVLWKYVVWRRIHRVRAWLKSMKDTHRDVIDELDACASKMNQLLRRCDHACKECKLTCCVSFLHEGEHDCGGCHRCEGFCAHCECDSALACGEVAGHTGACNCKQKNHTCQEVCKHAEARNCDGVCHRSVEHDGAHVCSVELHFCPSQCSAPSCSHLCRLSFVESHEQHSCGTSRCQHRCSYDGCGNTCASVDHFHEVALHSCGQDHWCRAICNEEGMCEVKVQLEKTIKKFKNKLNEFEYTHQAMNGSRKTCCIRLDADRLEHDGDHRCDAAVHTCAARCPCCGYYCEKEYGHSGKHKTSHGNMQETTFVSNLAKVDVDGRWYTAGDAGVAEMCSFFCTKMGRGHVHYMPCEHESAAACTQAASGGRRHCAATLQWDPNQPMDEVLHATYWEIAGWEDPVMSALERKQFGLCPYMCEAPSHKDDKNPSPSYCTLDAWHAPVTDVGTLLSGQSLVQGHVFDCQHFATSGLHHHIFVLDASGSMKGADWDALMVAFHAYVAQLSATRSCADIISVITFSCEGTIVYEGKPLAQTTTIPIPFQGYTTSYDEGLRCALEVLSRNDHTLYTPVMLFFSDGHPNENANGVALAQRIASEFAKYRLQSSCVGFGHSNFTALRTLATHLQGSYTTAVSDTDLLTTFKDISVAVHLKTGLIAKTPRALVPLAP</sequence>
<evidence type="ECO:0000259" key="1">
    <source>
        <dbReference type="PROSITE" id="PS50234"/>
    </source>
</evidence>
<dbReference type="PANTHER" id="PTHR22796">
    <property type="entry name" value="URG4-RELATED"/>
    <property type="match status" value="1"/>
</dbReference>
<dbReference type="eggNOG" id="ENOG502QUF5">
    <property type="taxonomic scope" value="Eukaryota"/>
</dbReference>
<dbReference type="InterPro" id="IPR015894">
    <property type="entry name" value="Guanylate-bd_N"/>
</dbReference>
<dbReference type="RefSeq" id="XP_008617574.1">
    <property type="nucleotide sequence ID" value="XM_008619352.1"/>
</dbReference>
<dbReference type="InterPro" id="IPR002035">
    <property type="entry name" value="VWF_A"/>
</dbReference>
<dbReference type="InterPro" id="IPR036465">
    <property type="entry name" value="vWFA_dom_sf"/>
</dbReference>
<dbReference type="GeneID" id="19954001"/>
<reference evidence="2 3" key="1">
    <citation type="submission" date="2012-04" db="EMBL/GenBank/DDBJ databases">
        <title>The Genome Sequence of Saprolegnia declina VS20.</title>
        <authorList>
            <consortium name="The Broad Institute Genome Sequencing Platform"/>
            <person name="Russ C."/>
            <person name="Nusbaum C."/>
            <person name="Tyler B."/>
            <person name="van West P."/>
            <person name="Dieguez-Uribeondo J."/>
            <person name="de Bruijn I."/>
            <person name="Tripathy S."/>
            <person name="Jiang R."/>
            <person name="Young S.K."/>
            <person name="Zeng Q."/>
            <person name="Gargeya S."/>
            <person name="Fitzgerald M."/>
            <person name="Haas B."/>
            <person name="Abouelleil A."/>
            <person name="Alvarado L."/>
            <person name="Arachchi H.M."/>
            <person name="Berlin A."/>
            <person name="Chapman S.B."/>
            <person name="Goldberg J."/>
            <person name="Griggs A."/>
            <person name="Gujja S."/>
            <person name="Hansen M."/>
            <person name="Howarth C."/>
            <person name="Imamovic A."/>
            <person name="Larimer J."/>
            <person name="McCowen C."/>
            <person name="Montmayeur A."/>
            <person name="Murphy C."/>
            <person name="Neiman D."/>
            <person name="Pearson M."/>
            <person name="Priest M."/>
            <person name="Roberts A."/>
            <person name="Saif S."/>
            <person name="Shea T."/>
            <person name="Sisk P."/>
            <person name="Sykes S."/>
            <person name="Wortman J."/>
            <person name="Nusbaum C."/>
            <person name="Birren B."/>
        </authorList>
    </citation>
    <scope>NUCLEOTIDE SEQUENCE [LARGE SCALE GENOMIC DNA]</scope>
    <source>
        <strain evidence="2 3">VS20</strain>
    </source>
</reference>
<dbReference type="InParanoid" id="T0Q664"/>
<dbReference type="InterPro" id="IPR027417">
    <property type="entry name" value="P-loop_NTPase"/>
</dbReference>
<accession>T0Q664</accession>
<dbReference type="GO" id="GO:0005525">
    <property type="term" value="F:GTP binding"/>
    <property type="evidence" value="ECO:0007669"/>
    <property type="project" value="InterPro"/>
</dbReference>
<keyword evidence="3" id="KW-1185">Reference proteome</keyword>
<dbReference type="Gene3D" id="3.40.50.300">
    <property type="entry name" value="P-loop containing nucleotide triphosphate hydrolases"/>
    <property type="match status" value="1"/>
</dbReference>
<dbReference type="GO" id="GO:0003924">
    <property type="term" value="F:GTPase activity"/>
    <property type="evidence" value="ECO:0007669"/>
    <property type="project" value="InterPro"/>
</dbReference>
<dbReference type="CDD" id="cd00198">
    <property type="entry name" value="vWFA"/>
    <property type="match status" value="1"/>
</dbReference>
<dbReference type="STRING" id="1156394.T0Q664"/>
<dbReference type="OMA" id="CHEVLAI"/>
<organism evidence="2 3">
    <name type="scientific">Saprolegnia diclina (strain VS20)</name>
    <dbReference type="NCBI Taxonomy" id="1156394"/>
    <lineage>
        <taxon>Eukaryota</taxon>
        <taxon>Sar</taxon>
        <taxon>Stramenopiles</taxon>
        <taxon>Oomycota</taxon>
        <taxon>Saprolegniomycetes</taxon>
        <taxon>Saprolegniales</taxon>
        <taxon>Saprolegniaceae</taxon>
        <taxon>Saprolegnia</taxon>
    </lineage>
</organism>
<dbReference type="VEuPathDB" id="FungiDB:SDRG_13274"/>
<evidence type="ECO:0000313" key="2">
    <source>
        <dbReference type="EMBL" id="EQC28935.1"/>
    </source>
</evidence>
<dbReference type="SUPFAM" id="SSF52540">
    <property type="entry name" value="P-loop containing nucleoside triphosphate hydrolases"/>
    <property type="match status" value="1"/>
</dbReference>
<proteinExistence type="predicted"/>
<dbReference type="OrthoDB" id="2343366at2759"/>
<protein>
    <recommendedName>
        <fullName evidence="1">VWFA domain-containing protein</fullName>
    </recommendedName>
</protein>
<gene>
    <name evidence="2" type="ORF">SDRG_13274</name>
</gene>